<dbReference type="Gene3D" id="2.60.120.10">
    <property type="entry name" value="Jelly Rolls"/>
    <property type="match status" value="1"/>
</dbReference>
<name>A0AAV1SW72_9ROSI</name>
<accession>A0AAV1SW72</accession>
<feature type="domain" description="Cupin type-1" evidence="14">
    <location>
        <begin position="61"/>
        <end position="207"/>
    </location>
</feature>
<protein>
    <recommendedName>
        <fullName evidence="13">Germin-like protein</fullName>
    </recommendedName>
</protein>
<dbReference type="PANTHER" id="PTHR31238">
    <property type="entry name" value="GERMIN-LIKE PROTEIN SUBFAMILY 3 MEMBER 3"/>
    <property type="match status" value="1"/>
</dbReference>
<dbReference type="EMBL" id="CAWUPB010001199">
    <property type="protein sequence ID" value="CAK7357327.1"/>
    <property type="molecule type" value="Genomic_DNA"/>
</dbReference>
<dbReference type="InterPro" id="IPR014710">
    <property type="entry name" value="RmlC-like_jellyroll"/>
</dbReference>
<evidence type="ECO:0000256" key="6">
    <source>
        <dbReference type="ARBA" id="ARBA00022723"/>
    </source>
</evidence>
<keyword evidence="7 12" id="KW-1015">Disulfide bond</keyword>
<comment type="caution">
    <text evidence="15">The sequence shown here is derived from an EMBL/GenBank/DDBJ whole genome shotgun (WGS) entry which is preliminary data.</text>
</comment>
<feature type="binding site" evidence="10">
    <location>
        <position position="108"/>
    </location>
    <ligand>
        <name>oxalate</name>
        <dbReference type="ChEBI" id="CHEBI:30623"/>
    </ligand>
</feature>
<evidence type="ECO:0000256" key="11">
    <source>
        <dbReference type="PIRSR" id="PIRSR601929-2"/>
    </source>
</evidence>
<proteinExistence type="inferred from homology"/>
<dbReference type="GO" id="GO:0030145">
    <property type="term" value="F:manganese ion binding"/>
    <property type="evidence" value="ECO:0007669"/>
    <property type="project" value="UniProtKB-UniRule"/>
</dbReference>
<dbReference type="PROSITE" id="PS00725">
    <property type="entry name" value="GERMIN"/>
    <property type="match status" value="1"/>
</dbReference>
<dbReference type="CDD" id="cd02241">
    <property type="entry name" value="cupin_OxOx"/>
    <property type="match status" value="1"/>
</dbReference>
<keyword evidence="5 13" id="KW-0964">Secreted</keyword>
<dbReference type="Pfam" id="PF00190">
    <property type="entry name" value="Cupin_1"/>
    <property type="match status" value="1"/>
</dbReference>
<dbReference type="Proteomes" id="UP001314170">
    <property type="component" value="Unassembled WGS sequence"/>
</dbReference>
<feature type="binding site" evidence="11">
    <location>
        <position position="108"/>
    </location>
    <ligand>
        <name>Mn(2+)</name>
        <dbReference type="ChEBI" id="CHEBI:29035"/>
    </ligand>
</feature>
<dbReference type="GO" id="GO:0048046">
    <property type="term" value="C:apoplast"/>
    <property type="evidence" value="ECO:0007669"/>
    <property type="project" value="UniProtKB-SubCell"/>
</dbReference>
<evidence type="ECO:0000256" key="12">
    <source>
        <dbReference type="PIRSR" id="PIRSR601929-3"/>
    </source>
</evidence>
<evidence type="ECO:0000313" key="16">
    <source>
        <dbReference type="Proteomes" id="UP001314170"/>
    </source>
</evidence>
<dbReference type="InterPro" id="IPR011051">
    <property type="entry name" value="RmlC_Cupin_sf"/>
</dbReference>
<reference evidence="15 16" key="1">
    <citation type="submission" date="2024-01" db="EMBL/GenBank/DDBJ databases">
        <authorList>
            <person name="Waweru B."/>
        </authorList>
    </citation>
    <scope>NUCLEOTIDE SEQUENCE [LARGE SCALE GENOMIC DNA]</scope>
</reference>
<dbReference type="InterPro" id="IPR006045">
    <property type="entry name" value="Cupin_1"/>
</dbReference>
<feature type="chain" id="PRO_5043100730" description="Germin-like protein" evidence="13">
    <location>
        <begin position="23"/>
        <end position="211"/>
    </location>
</feature>
<dbReference type="SUPFAM" id="SSF51182">
    <property type="entry name" value="RmlC-like cupins"/>
    <property type="match status" value="1"/>
</dbReference>
<keyword evidence="13" id="KW-0732">Signal</keyword>
<dbReference type="FunFam" id="2.60.120.10:FF:000005">
    <property type="entry name" value="Germin-like protein subfamily 1 member 8"/>
    <property type="match status" value="1"/>
</dbReference>
<feature type="disulfide bond" evidence="12">
    <location>
        <begin position="32"/>
        <end position="47"/>
    </location>
</feature>
<sequence length="211" mass="22427">MASHILLVIASFLAIISALATASDPSPLQDFCVADPSSSVRINGLPCMDPKLVNANRFLFRGLHVPTNTSNPLGFGANSVRIPGLNTLGIALARGDFAPRGVAPLHTHPRATEIATVLEGSLLVGFVTSNPENRFISKVVQKGDVFVFPKGLIHFLYNVGDSPASVIVSFSSQDPGFIVVADLFGTNPSIPNDILAKAFQVDESIIRQLRP</sequence>
<gene>
    <name evidence="15" type="ORF">DCAF_LOCUS27613</name>
</gene>
<dbReference type="PRINTS" id="PR00325">
    <property type="entry name" value="GERMIN"/>
</dbReference>
<evidence type="ECO:0000256" key="4">
    <source>
        <dbReference type="ARBA" id="ARBA00022523"/>
    </source>
</evidence>
<keyword evidence="16" id="KW-1185">Reference proteome</keyword>
<dbReference type="InterPro" id="IPR001929">
    <property type="entry name" value="Germin"/>
</dbReference>
<keyword evidence="4 13" id="KW-0052">Apoplast</keyword>
<keyword evidence="6 10" id="KW-0479">Metal-binding</keyword>
<dbReference type="SMART" id="SM00835">
    <property type="entry name" value="Cupin_1"/>
    <property type="match status" value="1"/>
</dbReference>
<evidence type="ECO:0000256" key="8">
    <source>
        <dbReference type="ARBA" id="ARBA00023180"/>
    </source>
</evidence>
<comment type="similarity">
    <text evidence="3 13">Belongs to the germin family.</text>
</comment>
<keyword evidence="9 10" id="KW-0464">Manganese</keyword>
<feature type="binding site" evidence="11">
    <location>
        <position position="113"/>
    </location>
    <ligand>
        <name>Mn(2+)</name>
        <dbReference type="ChEBI" id="CHEBI:29035"/>
    </ligand>
</feature>
<evidence type="ECO:0000256" key="10">
    <source>
        <dbReference type="PIRSR" id="PIRSR601929-1"/>
    </source>
</evidence>
<organism evidence="15 16">
    <name type="scientific">Dovyalis caffra</name>
    <dbReference type="NCBI Taxonomy" id="77055"/>
    <lineage>
        <taxon>Eukaryota</taxon>
        <taxon>Viridiplantae</taxon>
        <taxon>Streptophyta</taxon>
        <taxon>Embryophyta</taxon>
        <taxon>Tracheophyta</taxon>
        <taxon>Spermatophyta</taxon>
        <taxon>Magnoliopsida</taxon>
        <taxon>eudicotyledons</taxon>
        <taxon>Gunneridae</taxon>
        <taxon>Pentapetalae</taxon>
        <taxon>rosids</taxon>
        <taxon>fabids</taxon>
        <taxon>Malpighiales</taxon>
        <taxon>Salicaceae</taxon>
        <taxon>Flacourtieae</taxon>
        <taxon>Dovyalis</taxon>
    </lineage>
</organism>
<evidence type="ECO:0000256" key="2">
    <source>
        <dbReference type="ARBA" id="ARBA00004271"/>
    </source>
</evidence>
<feature type="signal peptide" evidence="13">
    <location>
        <begin position="1"/>
        <end position="22"/>
    </location>
</feature>
<feature type="binding site" evidence="11">
    <location>
        <position position="154"/>
    </location>
    <ligand>
        <name>Mn(2+)</name>
        <dbReference type="ChEBI" id="CHEBI:29035"/>
    </ligand>
</feature>
<evidence type="ECO:0000256" key="7">
    <source>
        <dbReference type="ARBA" id="ARBA00023157"/>
    </source>
</evidence>
<evidence type="ECO:0000256" key="3">
    <source>
        <dbReference type="ARBA" id="ARBA00007456"/>
    </source>
</evidence>
<evidence type="ECO:0000256" key="1">
    <source>
        <dbReference type="ARBA" id="ARBA00003629"/>
    </source>
</evidence>
<comment type="subcellular location">
    <subcellularLocation>
        <location evidence="2 13">Secreted</location>
        <location evidence="2 13">Extracellular space</location>
        <location evidence="2 13">Apoplast</location>
    </subcellularLocation>
</comment>
<evidence type="ECO:0000259" key="14">
    <source>
        <dbReference type="SMART" id="SM00835"/>
    </source>
</evidence>
<dbReference type="InterPro" id="IPR019780">
    <property type="entry name" value="Germin_Mn-BS"/>
</dbReference>
<comment type="function">
    <text evidence="1">May play a role in plant defense. Probably has no oxalate oxidase activity even if the active site is conserved.</text>
</comment>
<evidence type="ECO:0000256" key="5">
    <source>
        <dbReference type="ARBA" id="ARBA00022525"/>
    </source>
</evidence>
<dbReference type="AlphaFoldDB" id="A0AAV1SW72"/>
<keyword evidence="8" id="KW-0325">Glycoprotein</keyword>
<feature type="binding site" evidence="11">
    <location>
        <position position="106"/>
    </location>
    <ligand>
        <name>Mn(2+)</name>
        <dbReference type="ChEBI" id="CHEBI:29035"/>
    </ligand>
</feature>
<evidence type="ECO:0000256" key="9">
    <source>
        <dbReference type="ARBA" id="ARBA00023211"/>
    </source>
</evidence>
<evidence type="ECO:0000313" key="15">
    <source>
        <dbReference type="EMBL" id="CAK7357327.1"/>
    </source>
</evidence>
<feature type="binding site" evidence="10">
    <location>
        <position position="113"/>
    </location>
    <ligand>
        <name>oxalate</name>
        <dbReference type="ChEBI" id="CHEBI:30623"/>
    </ligand>
</feature>
<evidence type="ECO:0000256" key="13">
    <source>
        <dbReference type="RuleBase" id="RU366015"/>
    </source>
</evidence>